<accession>A0A919TY65</accession>
<evidence type="ECO:0000313" key="3">
    <source>
        <dbReference type="Proteomes" id="UP000623608"/>
    </source>
</evidence>
<organism evidence="2 3">
    <name type="scientific">Paractinoplanes tereljensis</name>
    <dbReference type="NCBI Taxonomy" id="571912"/>
    <lineage>
        <taxon>Bacteria</taxon>
        <taxon>Bacillati</taxon>
        <taxon>Actinomycetota</taxon>
        <taxon>Actinomycetes</taxon>
        <taxon>Micromonosporales</taxon>
        <taxon>Micromonosporaceae</taxon>
        <taxon>Paractinoplanes</taxon>
    </lineage>
</organism>
<reference evidence="2" key="1">
    <citation type="submission" date="2021-01" db="EMBL/GenBank/DDBJ databases">
        <title>Whole genome shotgun sequence of Actinoplanes tereljensis NBRC 105297.</title>
        <authorList>
            <person name="Komaki H."/>
            <person name="Tamura T."/>
        </authorList>
    </citation>
    <scope>NUCLEOTIDE SEQUENCE</scope>
    <source>
        <strain evidence="2">NBRC 105297</strain>
    </source>
</reference>
<gene>
    <name evidence="2" type="ORF">Ate02nite_85940</name>
</gene>
<dbReference type="EMBL" id="BOMY01000055">
    <property type="protein sequence ID" value="GIF25864.1"/>
    <property type="molecule type" value="Genomic_DNA"/>
</dbReference>
<feature type="region of interest" description="Disordered" evidence="1">
    <location>
        <begin position="1"/>
        <end position="35"/>
    </location>
</feature>
<keyword evidence="3" id="KW-1185">Reference proteome</keyword>
<protein>
    <submittedName>
        <fullName evidence="2">Uncharacterized protein</fullName>
    </submittedName>
</protein>
<evidence type="ECO:0000313" key="2">
    <source>
        <dbReference type="EMBL" id="GIF25864.1"/>
    </source>
</evidence>
<dbReference type="Proteomes" id="UP000623608">
    <property type="component" value="Unassembled WGS sequence"/>
</dbReference>
<feature type="region of interest" description="Disordered" evidence="1">
    <location>
        <begin position="84"/>
        <end position="134"/>
    </location>
</feature>
<comment type="caution">
    <text evidence="2">The sequence shown here is derived from an EMBL/GenBank/DDBJ whole genome shotgun (WGS) entry which is preliminary data.</text>
</comment>
<name>A0A919TY65_9ACTN</name>
<dbReference type="AlphaFoldDB" id="A0A919TY65"/>
<feature type="compositionally biased region" description="Basic and acidic residues" evidence="1">
    <location>
        <begin position="96"/>
        <end position="112"/>
    </location>
</feature>
<sequence length="134" mass="13843">MRKLRPTLRDVGPGSEIGGHYVDDRPGKTGVAGRCPVTRYSGAGIARSGHTGEALPDTAMRGAERVPGTDAQVDCCPAGQCAGTGLARNGRTGEALSDRAMRGSRAPAERAHRAGVARQGGVWGRARPERARGG</sequence>
<proteinExistence type="predicted"/>
<evidence type="ECO:0000256" key="1">
    <source>
        <dbReference type="SAM" id="MobiDB-lite"/>
    </source>
</evidence>